<dbReference type="AlphaFoldDB" id="A0A1I7FPM0"/>
<dbReference type="Proteomes" id="UP000183508">
    <property type="component" value="Unassembled WGS sequence"/>
</dbReference>
<dbReference type="EMBL" id="FPBV01000001">
    <property type="protein sequence ID" value="SFU38088.1"/>
    <property type="molecule type" value="Genomic_DNA"/>
</dbReference>
<evidence type="ECO:0000313" key="2">
    <source>
        <dbReference type="Proteomes" id="UP000183508"/>
    </source>
</evidence>
<accession>A0A1I7FPM0</accession>
<keyword evidence="2" id="KW-1185">Reference proteome</keyword>
<name>A0A1I7FPM0_9BACL</name>
<organism evidence="1 2">
    <name type="scientific">Alicyclobacillus macrosporangiidus</name>
    <dbReference type="NCBI Taxonomy" id="392015"/>
    <lineage>
        <taxon>Bacteria</taxon>
        <taxon>Bacillati</taxon>
        <taxon>Bacillota</taxon>
        <taxon>Bacilli</taxon>
        <taxon>Bacillales</taxon>
        <taxon>Alicyclobacillaceae</taxon>
        <taxon>Alicyclobacillus</taxon>
    </lineage>
</organism>
<dbReference type="RefSeq" id="WP_139234510.1">
    <property type="nucleotide sequence ID" value="NZ_FPBV01000001.1"/>
</dbReference>
<reference evidence="2" key="1">
    <citation type="submission" date="2016-10" db="EMBL/GenBank/DDBJ databases">
        <authorList>
            <person name="Varghese N."/>
        </authorList>
    </citation>
    <scope>NUCLEOTIDE SEQUENCE [LARGE SCALE GENOMIC DNA]</scope>
    <source>
        <strain evidence="2">DSM 17980</strain>
    </source>
</reference>
<sequence length="313" mass="33568">MNTAHVSVAFTALTLLVNGCGLSPQSPEPGATTPPPDARHFTFLSHLSQNPAVHSVPLVLKPDPDVLQHFPPSDHIQPPKDVVTVYLPVYPHAQPVNPVPGIGDDGTPLDADLVDGVLYFQSQDSEDEILGWYTQQLEQLGYHQDGRGETGQNGKPLSYFYDFTDVNAAPGNPTQAPDIQLGFAPDEGQGITRFKLKVLFIVTPERPRDTYLPDDIVRVVLTYGSTTRTVTDKTWIQRIVTLFNALQVSTPGISAGGAMAAGGPPKPVEAKFYAQDGSVTTVTFTFPAGVRIGDVSLSGTAELTKAIQSVITP</sequence>
<protein>
    <submittedName>
        <fullName evidence="1">Uncharacterized protein</fullName>
    </submittedName>
</protein>
<proteinExistence type="predicted"/>
<evidence type="ECO:0000313" key="1">
    <source>
        <dbReference type="EMBL" id="SFU38088.1"/>
    </source>
</evidence>
<gene>
    <name evidence="1" type="ORF">SAMN05421543_101379</name>
</gene>
<dbReference type="OrthoDB" id="2375607at2"/>